<evidence type="ECO:0000256" key="6">
    <source>
        <dbReference type="ARBA" id="ARBA00023288"/>
    </source>
</evidence>
<evidence type="ECO:0000313" key="15">
    <source>
        <dbReference type="EMBL" id="CAF3532764.1"/>
    </source>
</evidence>
<evidence type="ECO:0000313" key="16">
    <source>
        <dbReference type="Proteomes" id="UP000663870"/>
    </source>
</evidence>
<dbReference type="Proteomes" id="UP000663874">
    <property type="component" value="Unassembled WGS sequence"/>
</dbReference>
<dbReference type="GO" id="GO:0005509">
    <property type="term" value="F:calcium ion binding"/>
    <property type="evidence" value="ECO:0007669"/>
    <property type="project" value="InterPro"/>
</dbReference>
<dbReference type="PANTHER" id="PTHR23055:SF178">
    <property type="entry name" value="NEUROCALCIN HOMOLOG"/>
    <property type="match status" value="1"/>
</dbReference>
<dbReference type="FunFam" id="1.10.238.10:FF:000083">
    <property type="entry name" value="guanylyl cyclase-activating protein 1"/>
    <property type="match status" value="1"/>
</dbReference>
<dbReference type="SUPFAM" id="SSF47473">
    <property type="entry name" value="EF-hand"/>
    <property type="match status" value="1"/>
</dbReference>
<dbReference type="Proteomes" id="UP000663870">
    <property type="component" value="Unassembled WGS sequence"/>
</dbReference>
<keyword evidence="3" id="KW-0479">Metal-binding</keyword>
<dbReference type="PROSITE" id="PS50222">
    <property type="entry name" value="EF_HAND_2"/>
    <property type="match status" value="3"/>
</dbReference>
<proteinExistence type="inferred from homology"/>
<dbReference type="InterPro" id="IPR018247">
    <property type="entry name" value="EF_Hand_1_Ca_BS"/>
</dbReference>
<accession>A0A813S1U8</accession>
<dbReference type="EMBL" id="CAJNOH010000015">
    <property type="protein sequence ID" value="CAF0754175.1"/>
    <property type="molecule type" value="Genomic_DNA"/>
</dbReference>
<feature type="domain" description="EF-hand" evidence="7">
    <location>
        <begin position="64"/>
        <end position="99"/>
    </location>
</feature>
<evidence type="ECO:0000256" key="3">
    <source>
        <dbReference type="ARBA" id="ARBA00022723"/>
    </source>
</evidence>
<evidence type="ECO:0000313" key="12">
    <source>
        <dbReference type="EMBL" id="CAF0788970.1"/>
    </source>
</evidence>
<dbReference type="PROSITE" id="PS00018">
    <property type="entry name" value="EF_HAND_1"/>
    <property type="match status" value="3"/>
</dbReference>
<evidence type="ECO:0000313" key="9">
    <source>
        <dbReference type="EMBL" id="CAF0754175.1"/>
    </source>
</evidence>
<dbReference type="PRINTS" id="PR00450">
    <property type="entry name" value="RECOVERIN"/>
</dbReference>
<dbReference type="CDD" id="cd00051">
    <property type="entry name" value="EFh"/>
    <property type="match status" value="2"/>
</dbReference>
<dbReference type="Gene3D" id="1.10.238.10">
    <property type="entry name" value="EF-hand"/>
    <property type="match status" value="1"/>
</dbReference>
<dbReference type="Proteomes" id="UP000663836">
    <property type="component" value="Unassembled WGS sequence"/>
</dbReference>
<dbReference type="InterPro" id="IPR028846">
    <property type="entry name" value="Recoverin"/>
</dbReference>
<reference evidence="12" key="1">
    <citation type="submission" date="2021-02" db="EMBL/GenBank/DDBJ databases">
        <authorList>
            <person name="Nowell W R."/>
        </authorList>
    </citation>
    <scope>NUCLEOTIDE SEQUENCE</scope>
</reference>
<dbReference type="SMART" id="SM00054">
    <property type="entry name" value="EFh"/>
    <property type="match status" value="3"/>
</dbReference>
<keyword evidence="4" id="KW-0677">Repeat</keyword>
<dbReference type="Pfam" id="PF13499">
    <property type="entry name" value="EF-hand_7"/>
    <property type="match status" value="1"/>
</dbReference>
<feature type="domain" description="EF-hand" evidence="7">
    <location>
        <begin position="100"/>
        <end position="135"/>
    </location>
</feature>
<dbReference type="AlphaFoldDB" id="A0A813S1U8"/>
<dbReference type="PANTHER" id="PTHR23055">
    <property type="entry name" value="CALCIUM BINDING PROTEINS"/>
    <property type="match status" value="1"/>
</dbReference>
<dbReference type="EMBL" id="CAJOBE010000003">
    <property type="protein sequence ID" value="CAF3532764.1"/>
    <property type="molecule type" value="Genomic_DNA"/>
</dbReference>
<keyword evidence="16" id="KW-1185">Reference proteome</keyword>
<evidence type="ECO:0000313" key="13">
    <source>
        <dbReference type="EMBL" id="CAF3474095.1"/>
    </source>
</evidence>
<evidence type="ECO:0000256" key="1">
    <source>
        <dbReference type="ARBA" id="ARBA00006049"/>
    </source>
</evidence>
<dbReference type="OrthoDB" id="9974725at2759"/>
<organism evidence="12 17">
    <name type="scientific">Rotaria sordida</name>
    <dbReference type="NCBI Taxonomy" id="392033"/>
    <lineage>
        <taxon>Eukaryota</taxon>
        <taxon>Metazoa</taxon>
        <taxon>Spiralia</taxon>
        <taxon>Gnathifera</taxon>
        <taxon>Rotifera</taxon>
        <taxon>Eurotatoria</taxon>
        <taxon>Bdelloidea</taxon>
        <taxon>Philodinida</taxon>
        <taxon>Philodinidae</taxon>
        <taxon>Rotaria</taxon>
    </lineage>
</organism>
<sequence>MGNKIEKNCLDQNIIDKLIEDTGLEREVIIAWRKQFLMACPSGKMDRKKFYKFYRTLRVESDEKVKEIANFVFTAFDRDSNGKIDFNEFLCGYAITSLGTMRQKLDYVFALYDKDKNNSIDRKEMIRVISAMYDLLGKSKKDYPPERCVDDVFSLIDVNNDHSLTKDEFIDGVLKNPYLSDIISPFNE</sequence>
<dbReference type="InterPro" id="IPR002048">
    <property type="entry name" value="EF_hand_dom"/>
</dbReference>
<evidence type="ECO:0000313" key="17">
    <source>
        <dbReference type="Proteomes" id="UP000663889"/>
    </source>
</evidence>
<comment type="similarity">
    <text evidence="1">Belongs to the recoverin family.</text>
</comment>
<protein>
    <recommendedName>
        <fullName evidence="7">EF-hand domain-containing protein</fullName>
    </recommendedName>
</protein>
<dbReference type="Proteomes" id="UP000663882">
    <property type="component" value="Unassembled WGS sequence"/>
</dbReference>
<evidence type="ECO:0000313" key="14">
    <source>
        <dbReference type="EMBL" id="CAF3526299.1"/>
    </source>
</evidence>
<keyword evidence="6" id="KW-0449">Lipoprotein</keyword>
<evidence type="ECO:0000256" key="2">
    <source>
        <dbReference type="ARBA" id="ARBA00022707"/>
    </source>
</evidence>
<comment type="caution">
    <text evidence="12">The sequence shown here is derived from an EMBL/GenBank/DDBJ whole genome shotgun (WGS) entry which is preliminary data.</text>
</comment>
<dbReference type="Proteomes" id="UP000663889">
    <property type="component" value="Unassembled WGS sequence"/>
</dbReference>
<dbReference type="EMBL" id="CAJNOU010000001">
    <property type="protein sequence ID" value="CAF0788970.1"/>
    <property type="molecule type" value="Genomic_DNA"/>
</dbReference>
<evidence type="ECO:0000313" key="10">
    <source>
        <dbReference type="EMBL" id="CAF0762518.1"/>
    </source>
</evidence>
<dbReference type="Proteomes" id="UP000663864">
    <property type="component" value="Unassembled WGS sequence"/>
</dbReference>
<dbReference type="EMBL" id="CAJOBD010000003">
    <property type="protein sequence ID" value="CAF3526299.1"/>
    <property type="molecule type" value="Genomic_DNA"/>
</dbReference>
<keyword evidence="2" id="KW-0519">Myristate</keyword>
<evidence type="ECO:0000259" key="7">
    <source>
        <dbReference type="PROSITE" id="PS50222"/>
    </source>
</evidence>
<evidence type="ECO:0000313" key="11">
    <source>
        <dbReference type="EMBL" id="CAF0784670.1"/>
    </source>
</evidence>
<dbReference type="EMBL" id="CAJOAX010000003">
    <property type="protein sequence ID" value="CAF3474095.1"/>
    <property type="molecule type" value="Genomic_DNA"/>
</dbReference>
<feature type="domain" description="EF-hand" evidence="7">
    <location>
        <begin position="144"/>
        <end position="179"/>
    </location>
</feature>
<dbReference type="Pfam" id="PF13833">
    <property type="entry name" value="EF-hand_8"/>
    <property type="match status" value="1"/>
</dbReference>
<dbReference type="EMBL" id="CAJNOO010000002">
    <property type="protein sequence ID" value="CAF0731299.1"/>
    <property type="molecule type" value="Genomic_DNA"/>
</dbReference>
<dbReference type="Proteomes" id="UP000663854">
    <property type="component" value="Unassembled WGS sequence"/>
</dbReference>
<keyword evidence="5" id="KW-0106">Calcium</keyword>
<gene>
    <name evidence="15" type="ORF">FNK824_LOCUS61</name>
    <name evidence="14" type="ORF">JBS370_LOCUS136</name>
    <name evidence="10" type="ORF">JXQ802_LOCUS2274</name>
    <name evidence="13" type="ORF">OTI717_LOCUS123</name>
    <name evidence="9" type="ORF">PYM288_LOCUS2255</name>
    <name evidence="8" type="ORF">RFH988_LOCUS124</name>
    <name evidence="12" type="ORF">SEV965_LOCUS58</name>
    <name evidence="11" type="ORF">ZHD862_LOCUS1578</name>
</gene>
<name>A0A813S1U8_9BILA</name>
<dbReference type="EMBL" id="CAJNOT010000027">
    <property type="protein sequence ID" value="CAF0784670.1"/>
    <property type="molecule type" value="Genomic_DNA"/>
</dbReference>
<dbReference type="InterPro" id="IPR011992">
    <property type="entry name" value="EF-hand-dom_pair"/>
</dbReference>
<evidence type="ECO:0000256" key="5">
    <source>
        <dbReference type="ARBA" id="ARBA00022837"/>
    </source>
</evidence>
<dbReference type="Proteomes" id="UP000663823">
    <property type="component" value="Unassembled WGS sequence"/>
</dbReference>
<evidence type="ECO:0000313" key="8">
    <source>
        <dbReference type="EMBL" id="CAF0731299.1"/>
    </source>
</evidence>
<dbReference type="EMBL" id="CAJNOL010000027">
    <property type="protein sequence ID" value="CAF0762518.1"/>
    <property type="molecule type" value="Genomic_DNA"/>
</dbReference>
<evidence type="ECO:0000256" key="4">
    <source>
        <dbReference type="ARBA" id="ARBA00022737"/>
    </source>
</evidence>